<gene>
    <name evidence="1" type="ORF">FC48_GL000503</name>
</gene>
<proteinExistence type="predicted"/>
<evidence type="ECO:0000313" key="1">
    <source>
        <dbReference type="EMBL" id="KRM74251.1"/>
    </source>
</evidence>
<comment type="caution">
    <text evidence="1">The sequence shown here is derived from an EMBL/GenBank/DDBJ whole genome shotgun (WGS) entry which is preliminary data.</text>
</comment>
<sequence length="60" mass="6682">MEEMNLDELLGLTPAVILGRYVSDGAEKLLAAVEQQDQESVKKIIAKEKQLLEALEIVEQ</sequence>
<evidence type="ECO:0000313" key="2">
    <source>
        <dbReference type="Proteomes" id="UP000051612"/>
    </source>
</evidence>
<accession>A0A0R2BCF2</accession>
<name>A0A0R2BCF2_9LACO</name>
<organism evidence="1 2">
    <name type="scientific">Ligilactobacillus murinus DSM 20452 = NBRC 14221</name>
    <dbReference type="NCBI Taxonomy" id="1423772"/>
    <lineage>
        <taxon>Bacteria</taxon>
        <taxon>Bacillati</taxon>
        <taxon>Bacillota</taxon>
        <taxon>Bacilli</taxon>
        <taxon>Lactobacillales</taxon>
        <taxon>Lactobacillaceae</taxon>
        <taxon>Ligilactobacillus</taxon>
    </lineage>
</organism>
<reference evidence="1 2" key="1">
    <citation type="journal article" date="2015" name="Genome Announc.">
        <title>Expanding the biotechnology potential of lactobacilli through comparative genomics of 213 strains and associated genera.</title>
        <authorList>
            <person name="Sun Z."/>
            <person name="Harris H.M."/>
            <person name="McCann A."/>
            <person name="Guo C."/>
            <person name="Argimon S."/>
            <person name="Zhang W."/>
            <person name="Yang X."/>
            <person name="Jeffery I.B."/>
            <person name="Cooney J.C."/>
            <person name="Kagawa T.F."/>
            <person name="Liu W."/>
            <person name="Song Y."/>
            <person name="Salvetti E."/>
            <person name="Wrobel A."/>
            <person name="Rasinkangas P."/>
            <person name="Parkhill J."/>
            <person name="Rea M.C."/>
            <person name="O'Sullivan O."/>
            <person name="Ritari J."/>
            <person name="Douillard F.P."/>
            <person name="Paul Ross R."/>
            <person name="Yang R."/>
            <person name="Briner A.E."/>
            <person name="Felis G.E."/>
            <person name="de Vos W.M."/>
            <person name="Barrangou R."/>
            <person name="Klaenhammer T.R."/>
            <person name="Caufield P.W."/>
            <person name="Cui Y."/>
            <person name="Zhang H."/>
            <person name="O'Toole P.W."/>
        </authorList>
    </citation>
    <scope>NUCLEOTIDE SEQUENCE [LARGE SCALE GENOMIC DNA]</scope>
    <source>
        <strain evidence="1 2">DSM 20452</strain>
    </source>
</reference>
<dbReference type="RefSeq" id="WP_056959247.1">
    <property type="nucleotide sequence ID" value="NZ_AYYN01000106.1"/>
</dbReference>
<dbReference type="AlphaFoldDB" id="A0A0R2BCF2"/>
<dbReference type="PATRIC" id="fig|1423772.3.peg.547"/>
<protein>
    <submittedName>
        <fullName evidence="1">Uncharacterized protein</fullName>
    </submittedName>
</protein>
<dbReference type="EMBL" id="AYYN01000106">
    <property type="protein sequence ID" value="KRM74251.1"/>
    <property type="molecule type" value="Genomic_DNA"/>
</dbReference>
<dbReference type="Proteomes" id="UP000051612">
    <property type="component" value="Unassembled WGS sequence"/>
</dbReference>